<keyword evidence="11" id="KW-0677">Repeat</keyword>
<dbReference type="InterPro" id="IPR013098">
    <property type="entry name" value="Ig_I-set"/>
</dbReference>
<feature type="compositionally biased region" description="Low complexity" evidence="21">
    <location>
        <begin position="111"/>
        <end position="121"/>
    </location>
</feature>
<evidence type="ECO:0000256" key="5">
    <source>
        <dbReference type="ARBA" id="ARBA00004466"/>
    </source>
</evidence>
<protein>
    <recommendedName>
        <fullName evidence="20">Palladin</fullName>
    </recommendedName>
</protein>
<dbReference type="FunFam" id="2.60.40.10:FF:001560">
    <property type="entry name" value="palladin isoform X1"/>
    <property type="match status" value="1"/>
</dbReference>
<comment type="caution">
    <text evidence="23">The sequence shown here is derived from an EMBL/GenBank/DDBJ whole genome shotgun (WGS) entry which is preliminary data.</text>
</comment>
<dbReference type="InterPro" id="IPR003599">
    <property type="entry name" value="Ig_sub"/>
</dbReference>
<comment type="similarity">
    <text evidence="18">Belongs to the myotilin/palladin family.</text>
</comment>
<evidence type="ECO:0000256" key="6">
    <source>
        <dbReference type="ARBA" id="ARBA00004489"/>
    </source>
</evidence>
<keyword evidence="17" id="KW-0393">Immunoglobulin domain</keyword>
<dbReference type="PANTHER" id="PTHR47633:SF10">
    <property type="entry name" value="PALLADIN, CYTOSKELETAL ASSOCIATED PROTEIN"/>
    <property type="match status" value="1"/>
</dbReference>
<dbReference type="FunFam" id="2.60.40.10:FF:000107">
    <property type="entry name" value="Myosin, light chain kinase a"/>
    <property type="match status" value="1"/>
</dbReference>
<evidence type="ECO:0000256" key="17">
    <source>
        <dbReference type="ARBA" id="ARBA00023319"/>
    </source>
</evidence>
<keyword evidence="12" id="KW-0965">Cell junction</keyword>
<dbReference type="GO" id="GO:0030426">
    <property type="term" value="C:growth cone"/>
    <property type="evidence" value="ECO:0007669"/>
    <property type="project" value="UniProtKB-SubCell"/>
</dbReference>
<keyword evidence="9" id="KW-0963">Cytoplasm</keyword>
<evidence type="ECO:0000256" key="12">
    <source>
        <dbReference type="ARBA" id="ARBA00022949"/>
    </source>
</evidence>
<name>A0A7K6R7Z3_9PASS</name>
<gene>
    <name evidence="23" type="primary">Palld_1</name>
    <name evidence="23" type="ORF">CLIRUF_R13023</name>
</gene>
<keyword evidence="13" id="KW-1015">Disulfide bond</keyword>
<evidence type="ECO:0000256" key="14">
    <source>
        <dbReference type="ARBA" id="ARBA00023203"/>
    </source>
</evidence>
<organism evidence="23 24">
    <name type="scientific">Climacteris rufus</name>
    <name type="common">rufous treecreeper</name>
    <dbReference type="NCBI Taxonomy" id="47695"/>
    <lineage>
        <taxon>Eukaryota</taxon>
        <taxon>Metazoa</taxon>
        <taxon>Chordata</taxon>
        <taxon>Craniata</taxon>
        <taxon>Vertebrata</taxon>
        <taxon>Euteleostomi</taxon>
        <taxon>Archelosauria</taxon>
        <taxon>Archosauria</taxon>
        <taxon>Dinosauria</taxon>
        <taxon>Saurischia</taxon>
        <taxon>Theropoda</taxon>
        <taxon>Coelurosauria</taxon>
        <taxon>Aves</taxon>
        <taxon>Neognathae</taxon>
        <taxon>Neoaves</taxon>
        <taxon>Telluraves</taxon>
        <taxon>Australaves</taxon>
        <taxon>Passeriformes</taxon>
        <taxon>Climacteridae</taxon>
        <taxon>Climacteris</taxon>
    </lineage>
</organism>
<dbReference type="GO" id="GO:0003007">
    <property type="term" value="P:heart morphogenesis"/>
    <property type="evidence" value="ECO:0007669"/>
    <property type="project" value="UniProtKB-ARBA"/>
</dbReference>
<dbReference type="FunFam" id="2.60.40.10:FF:000761">
    <property type="entry name" value="palladin isoform X2"/>
    <property type="match status" value="1"/>
</dbReference>
<dbReference type="OrthoDB" id="6612025at2759"/>
<feature type="non-terminal residue" evidence="23">
    <location>
        <position position="1362"/>
    </location>
</feature>
<evidence type="ECO:0000256" key="16">
    <source>
        <dbReference type="ARBA" id="ARBA00023273"/>
    </source>
</evidence>
<feature type="domain" description="Ig-like" evidence="22">
    <location>
        <begin position="472"/>
        <end position="551"/>
    </location>
</feature>
<dbReference type="Proteomes" id="UP000580879">
    <property type="component" value="Unassembled WGS sequence"/>
</dbReference>
<dbReference type="EMBL" id="VZRZ01007779">
    <property type="protein sequence ID" value="NWW81784.1"/>
    <property type="molecule type" value="Genomic_DNA"/>
</dbReference>
<feature type="compositionally biased region" description="Polar residues" evidence="21">
    <location>
        <begin position="130"/>
        <end position="157"/>
    </location>
</feature>
<evidence type="ECO:0000256" key="13">
    <source>
        <dbReference type="ARBA" id="ARBA00023157"/>
    </source>
</evidence>
<dbReference type="CDD" id="cd20972">
    <property type="entry name" value="IgI_2_Titin_Z1z2-like"/>
    <property type="match status" value="1"/>
</dbReference>
<feature type="region of interest" description="Disordered" evidence="21">
    <location>
        <begin position="624"/>
        <end position="659"/>
    </location>
</feature>
<feature type="domain" description="Ig-like" evidence="22">
    <location>
        <begin position="1112"/>
        <end position="1203"/>
    </location>
</feature>
<dbReference type="InterPro" id="IPR007110">
    <property type="entry name" value="Ig-like_dom"/>
</dbReference>
<keyword evidence="15" id="KW-0206">Cytoskeleton</keyword>
<dbReference type="SUPFAM" id="SSF48726">
    <property type="entry name" value="Immunoglobulin"/>
    <property type="match status" value="5"/>
</dbReference>
<sequence length="1362" mass="150169">LKEAYSPERGADKGYPENMSEASSYHDFFYDSLSDTQNGEFSNELSAFLTQEEISKSLDIAREAIANSMEEDENTAPDFTHYLNTSLSSPSEEHSLGDTKLHEQDALQMPQASSQSSSAASHVLPRNQKEQSTPHQTADSFVTVSRRQASTSPFLTASPSLIRRLKHSEKDGPCMPKTGTNCELTSQGEAPFRNKLCDKAATFIEELSSIFRQAAKTRGRSPDGDSSSPDSGYLSPNKKQPALSTLVNQEFDKPHQETEPEEKLPGVHLNGEQYYERGSIMQSKMVLCRPFINMEENEFSPPLFTQKLRSQEVAEGNKVLLECRVAGNPVPDVRWFCEGKELQNSPDIQIHSESGGLHSLIIIEAFEDDTGRYTCLASNSIGSDSTSAEIFIEGASSTDSESESLIFKSKPGAMPQAQKKTTSVSLTIGSSTPKSGVTTAVIQPISVPSQQVQSPTSYLHHLEGPKPIYSAPIFTKELQNATASEGQVVVLECRVRGPPPIHVNWFRQGIEIQDSPDFRILQKKTFPEDSGIFTCTATNEHGSVTSSAQLIVCPANLECSSDDFHNFAPLPPVEISSYELSPKKHTETHQANNTELRPGVTDLQQQLNLSEEKTNGIHPVLGVNGMINSKPNGDKSIPPPAVLLSPTKEPPPVLAKPKLDPKKIQQLQNQIRLEQETGQWYRHQQQPDHHQHPPSSPSFPPPPSFQELESSQCVPSPVPMSILNSHSSPTMQSSSSFNYARPKQFIAAQNMSPASGYVTPSSGSSTSSLPSPMSPTASQKQFGRVPVPPFSQQFAPEGEYAWSPSSPSPPPPPPPVFSPTATYPSPAAFLSSMLPSQPPPISVNALGLPKGVTPPGFPKKTGRTARIASDEEIQGSKDAVIQDLERKLRFKEDLLNNGQPRLTYEEKMARRLLGADSAATVFNIQEPEEDPAIQEYKVSSFEQRLISEIEYRLERSPVEESDDEVQHGDEPIDNSMSPYFEIKLKHYKIFEGMPVTFTCKVAGNPKPKIYWFKDGKQISKRSDHYQIQREPDGTCSLHTAASTLDDDGNYTIMAANPQGRVSCTGRLMVQAVNQRGRSPWSPSGQPHIRRPRSRSRDSGDENEPIQERFFRPHFLQAPGDMTVQEGKLCRMDCKASVSGLPTPDLSWQLNGRPIRPDSSHKMLVRENGVHSLIIEPVSSRDAGIYTCIASNRAGENSFSLELTVAAKEVQKAPVFIEKLQNTGVTEGFPVRLECRISGEPSPQIFWKKENESLTYNTDRVSMHQDNYGYICLLIQGATKEDAGWYTVSAKNEAGIVSCTARLDVYTQWQQPPQTTKPKKVRPSASRYAALCDQGLDIKAAFQPEANPVHLTMQPGLVESDDL</sequence>
<feature type="compositionally biased region" description="Basic and acidic residues" evidence="21">
    <location>
        <begin position="1"/>
        <end position="15"/>
    </location>
</feature>
<evidence type="ECO:0000256" key="8">
    <source>
        <dbReference type="ARBA" id="ARBA00004624"/>
    </source>
</evidence>
<dbReference type="GO" id="GO:0030027">
    <property type="term" value="C:lamellipodium"/>
    <property type="evidence" value="ECO:0007669"/>
    <property type="project" value="UniProtKB-SubCell"/>
</dbReference>
<evidence type="ECO:0000256" key="3">
    <source>
        <dbReference type="ARBA" id="ARBA00004245"/>
    </source>
</evidence>
<feature type="compositionally biased region" description="Pro residues" evidence="21">
    <location>
        <begin position="806"/>
        <end position="817"/>
    </location>
</feature>
<keyword evidence="24" id="KW-1185">Reference proteome</keyword>
<feature type="region of interest" description="Disordered" evidence="21">
    <location>
        <begin position="65"/>
        <end position="157"/>
    </location>
</feature>
<dbReference type="CDD" id="cd05892">
    <property type="entry name" value="IgI_Myotilin_C"/>
    <property type="match status" value="1"/>
</dbReference>
<dbReference type="Pfam" id="PF07679">
    <property type="entry name" value="I-set"/>
    <property type="match status" value="5"/>
</dbReference>
<reference evidence="23 24" key="1">
    <citation type="submission" date="2019-09" db="EMBL/GenBank/DDBJ databases">
        <title>Bird 10,000 Genomes (B10K) Project - Family phase.</title>
        <authorList>
            <person name="Zhang G."/>
        </authorList>
    </citation>
    <scope>NUCLEOTIDE SEQUENCE [LARGE SCALE GENOMIC DNA]</scope>
    <source>
        <strain evidence="23">B10K-DU-029-53</strain>
    </source>
</reference>
<dbReference type="GO" id="GO:0002102">
    <property type="term" value="C:podosome"/>
    <property type="evidence" value="ECO:0007669"/>
    <property type="project" value="UniProtKB-SubCell"/>
</dbReference>
<keyword evidence="16" id="KW-0966">Cell projection</keyword>
<evidence type="ECO:0000256" key="15">
    <source>
        <dbReference type="ARBA" id="ARBA00023212"/>
    </source>
</evidence>
<feature type="domain" description="Ig-like" evidence="22">
    <location>
        <begin position="978"/>
        <end position="1062"/>
    </location>
</feature>
<feature type="compositionally biased region" description="Pro residues" evidence="21">
    <location>
        <begin position="694"/>
        <end position="704"/>
    </location>
</feature>
<dbReference type="FunFam" id="2.60.40.10:FF:001108">
    <property type="entry name" value="palladin isoform X2"/>
    <property type="match status" value="1"/>
</dbReference>
<evidence type="ECO:0000256" key="19">
    <source>
        <dbReference type="ARBA" id="ARBA00065150"/>
    </source>
</evidence>
<evidence type="ECO:0000313" key="23">
    <source>
        <dbReference type="EMBL" id="NWW81784.1"/>
    </source>
</evidence>
<evidence type="ECO:0000256" key="21">
    <source>
        <dbReference type="SAM" id="MobiDB-lite"/>
    </source>
</evidence>
<dbReference type="PROSITE" id="PS50835">
    <property type="entry name" value="IG_LIKE"/>
    <property type="match status" value="5"/>
</dbReference>
<dbReference type="InterPro" id="IPR003598">
    <property type="entry name" value="Ig_sub2"/>
</dbReference>
<dbReference type="Gene3D" id="2.60.40.10">
    <property type="entry name" value="Immunoglobulins"/>
    <property type="match status" value="5"/>
</dbReference>
<proteinExistence type="inferred from homology"/>
<dbReference type="InterPro" id="IPR036179">
    <property type="entry name" value="Ig-like_dom_sf"/>
</dbReference>
<keyword evidence="14" id="KW-0009">Actin-binding</keyword>
<feature type="region of interest" description="Disordered" evidence="21">
    <location>
        <begin position="754"/>
        <end position="822"/>
    </location>
</feature>
<dbReference type="GO" id="GO:0005925">
    <property type="term" value="C:focal adhesion"/>
    <property type="evidence" value="ECO:0007669"/>
    <property type="project" value="UniProtKB-SubCell"/>
</dbReference>
<evidence type="ECO:0000256" key="2">
    <source>
        <dbReference type="ARBA" id="ARBA00004216"/>
    </source>
</evidence>
<feature type="region of interest" description="Disordered" evidence="21">
    <location>
        <begin position="214"/>
        <end position="239"/>
    </location>
</feature>
<feature type="compositionally biased region" description="Low complexity" evidence="21">
    <location>
        <begin position="759"/>
        <end position="778"/>
    </location>
</feature>
<evidence type="ECO:0000256" key="1">
    <source>
        <dbReference type="ARBA" id="ARBA00004188"/>
    </source>
</evidence>
<dbReference type="SMART" id="SM00408">
    <property type="entry name" value="IGc2"/>
    <property type="match status" value="5"/>
</dbReference>
<dbReference type="SMART" id="SM00409">
    <property type="entry name" value="IG"/>
    <property type="match status" value="5"/>
</dbReference>
<evidence type="ECO:0000256" key="4">
    <source>
        <dbReference type="ARBA" id="ARBA00004246"/>
    </source>
</evidence>
<feature type="non-terminal residue" evidence="23">
    <location>
        <position position="1"/>
    </location>
</feature>
<evidence type="ECO:0000256" key="20">
    <source>
        <dbReference type="ARBA" id="ARBA00072991"/>
    </source>
</evidence>
<feature type="region of interest" description="Disordered" evidence="21">
    <location>
        <begin position="1074"/>
        <end position="1102"/>
    </location>
</feature>
<feature type="region of interest" description="Disordered" evidence="21">
    <location>
        <begin position="680"/>
        <end position="736"/>
    </location>
</feature>
<evidence type="ECO:0000256" key="11">
    <source>
        <dbReference type="ARBA" id="ARBA00022737"/>
    </source>
</evidence>
<feature type="domain" description="Ig-like" evidence="22">
    <location>
        <begin position="301"/>
        <end position="391"/>
    </location>
</feature>
<evidence type="ECO:0000256" key="18">
    <source>
        <dbReference type="ARBA" id="ARBA00061540"/>
    </source>
</evidence>
<comment type="subcellular location">
    <subcellularLocation>
        <location evidence="4">Cell junction</location>
        <location evidence="4">Focal adhesion</location>
    </subcellularLocation>
    <subcellularLocation>
        <location evidence="6">Cell projection</location>
        <location evidence="6">Axon</location>
    </subcellularLocation>
    <subcellularLocation>
        <location evidence="8">Cell projection</location>
        <location evidence="8">Growth cone</location>
    </subcellularLocation>
    <subcellularLocation>
        <location evidence="7">Cell projection</location>
        <location evidence="7">Lamellipodium</location>
    </subcellularLocation>
    <subcellularLocation>
        <location evidence="1">Cell projection</location>
        <location evidence="1">Podosome</location>
    </subcellularLocation>
    <subcellularLocation>
        <location evidence="5">Cell projection</location>
        <location evidence="5">Ruffle</location>
    </subcellularLocation>
    <subcellularLocation>
        <location evidence="3">Cytoplasm</location>
        <location evidence="3">Cytoskeleton</location>
    </subcellularLocation>
    <subcellularLocation>
        <location evidence="2">Cytoplasm</location>
        <location evidence="2">Myofibril</location>
        <location evidence="2">Sarcomere</location>
        <location evidence="2">Z line</location>
    </subcellularLocation>
</comment>
<dbReference type="GO" id="GO:0001726">
    <property type="term" value="C:ruffle"/>
    <property type="evidence" value="ECO:0007669"/>
    <property type="project" value="UniProtKB-SubCell"/>
</dbReference>
<dbReference type="GO" id="GO:0001725">
    <property type="term" value="C:stress fiber"/>
    <property type="evidence" value="ECO:0007669"/>
    <property type="project" value="UniProtKB-ARBA"/>
</dbReference>
<evidence type="ECO:0000256" key="7">
    <source>
        <dbReference type="ARBA" id="ARBA00004510"/>
    </source>
</evidence>
<evidence type="ECO:0000313" key="24">
    <source>
        <dbReference type="Proteomes" id="UP000580879"/>
    </source>
</evidence>
<dbReference type="InterPro" id="IPR013783">
    <property type="entry name" value="Ig-like_fold"/>
</dbReference>
<feature type="compositionally biased region" description="Low complexity" evidence="21">
    <location>
        <begin position="725"/>
        <end position="736"/>
    </location>
</feature>
<keyword evidence="10" id="KW-0597">Phosphoprotein</keyword>
<dbReference type="GO" id="GO:0030018">
    <property type="term" value="C:Z disc"/>
    <property type="evidence" value="ECO:0007669"/>
    <property type="project" value="UniProtKB-SubCell"/>
</dbReference>
<evidence type="ECO:0000256" key="9">
    <source>
        <dbReference type="ARBA" id="ARBA00022490"/>
    </source>
</evidence>
<comment type="subunit">
    <text evidence="19">Interacts with EPS8. Interacts with LASP1. Interacts with VASP. Interacts with ACTN. Interacts with SORBS2. Interacts with PFN1. Interacts with LPP. Interacts with SPIN90. Interacts with SRC. Interacts with EZR. Interacts with RAI14.</text>
</comment>
<dbReference type="PANTHER" id="PTHR47633">
    <property type="entry name" value="IMMUNOGLOBULIN"/>
    <property type="match status" value="1"/>
</dbReference>
<feature type="region of interest" description="Disordered" evidence="21">
    <location>
        <begin position="1"/>
        <end position="20"/>
    </location>
</feature>
<evidence type="ECO:0000259" key="22">
    <source>
        <dbReference type="PROSITE" id="PS50835"/>
    </source>
</evidence>
<accession>A0A7K6R7Z3</accession>
<evidence type="ECO:0000256" key="10">
    <source>
        <dbReference type="ARBA" id="ARBA00022553"/>
    </source>
</evidence>
<feature type="compositionally biased region" description="Basic and acidic residues" evidence="21">
    <location>
        <begin position="91"/>
        <end position="105"/>
    </location>
</feature>
<dbReference type="GO" id="GO:0055013">
    <property type="term" value="P:cardiac muscle cell development"/>
    <property type="evidence" value="ECO:0007669"/>
    <property type="project" value="UniProtKB-ARBA"/>
</dbReference>
<dbReference type="GO" id="GO:0003779">
    <property type="term" value="F:actin binding"/>
    <property type="evidence" value="ECO:0007669"/>
    <property type="project" value="UniProtKB-KW"/>
</dbReference>
<feature type="domain" description="Ig-like" evidence="22">
    <location>
        <begin position="1213"/>
        <end position="1303"/>
    </location>
</feature>
<feature type="compositionally biased region" description="Polar residues" evidence="21">
    <location>
        <begin position="1074"/>
        <end position="1084"/>
    </location>
</feature>
<dbReference type="FunFam" id="2.60.40.10:FF:000399">
    <property type="entry name" value="myopalladin isoform X1"/>
    <property type="match status" value="1"/>
</dbReference>